<dbReference type="AlphaFoldDB" id="A0AAD9NZL4"/>
<proteinExistence type="predicted"/>
<reference evidence="1" key="1">
    <citation type="journal article" date="2023" name="Mol. Biol. Evol.">
        <title>Third-Generation Sequencing Reveals the Adaptive Role of the Epigenome in Three Deep-Sea Polychaetes.</title>
        <authorList>
            <person name="Perez M."/>
            <person name="Aroh O."/>
            <person name="Sun Y."/>
            <person name="Lan Y."/>
            <person name="Juniper S.K."/>
            <person name="Young C.R."/>
            <person name="Angers B."/>
            <person name="Qian P.Y."/>
        </authorList>
    </citation>
    <scope>NUCLEOTIDE SEQUENCE</scope>
    <source>
        <strain evidence="1">R07B-5</strain>
    </source>
</reference>
<name>A0AAD9NZL4_RIDPI</name>
<organism evidence="1 2">
    <name type="scientific">Ridgeia piscesae</name>
    <name type="common">Tubeworm</name>
    <dbReference type="NCBI Taxonomy" id="27915"/>
    <lineage>
        <taxon>Eukaryota</taxon>
        <taxon>Metazoa</taxon>
        <taxon>Spiralia</taxon>
        <taxon>Lophotrochozoa</taxon>
        <taxon>Annelida</taxon>
        <taxon>Polychaeta</taxon>
        <taxon>Sedentaria</taxon>
        <taxon>Canalipalpata</taxon>
        <taxon>Sabellida</taxon>
        <taxon>Siboglinidae</taxon>
        <taxon>Ridgeia</taxon>
    </lineage>
</organism>
<comment type="caution">
    <text evidence="1">The sequence shown here is derived from an EMBL/GenBank/DDBJ whole genome shotgun (WGS) entry which is preliminary data.</text>
</comment>
<dbReference type="EMBL" id="JAODUO010000239">
    <property type="protein sequence ID" value="KAK2185382.1"/>
    <property type="molecule type" value="Genomic_DNA"/>
</dbReference>
<dbReference type="InterPro" id="IPR016135">
    <property type="entry name" value="UBQ-conjugating_enzyme/RWD"/>
</dbReference>
<dbReference type="Proteomes" id="UP001209878">
    <property type="component" value="Unassembled WGS sequence"/>
</dbReference>
<protein>
    <submittedName>
        <fullName evidence="1">Uncharacterized protein</fullName>
    </submittedName>
</protein>
<sequence>MITLKKKLQQKKDHIPDNRVSIRDKLLVQDVRSLAFALVCSVFCLSEVQEMEQHTPHTCMVHFDDPNKLHQFTLTITPDTGYWCGGKFVFSIEVLEDYNILVSLICGILWAS</sequence>
<accession>A0AAD9NZL4</accession>
<gene>
    <name evidence="1" type="ORF">NP493_239g11016</name>
</gene>
<keyword evidence="2" id="KW-1185">Reference proteome</keyword>
<evidence type="ECO:0000313" key="1">
    <source>
        <dbReference type="EMBL" id="KAK2185382.1"/>
    </source>
</evidence>
<evidence type="ECO:0000313" key="2">
    <source>
        <dbReference type="Proteomes" id="UP001209878"/>
    </source>
</evidence>
<dbReference type="SUPFAM" id="SSF54495">
    <property type="entry name" value="UBC-like"/>
    <property type="match status" value="1"/>
</dbReference>
<dbReference type="Gene3D" id="3.10.110.10">
    <property type="entry name" value="Ubiquitin Conjugating Enzyme"/>
    <property type="match status" value="1"/>
</dbReference>